<proteinExistence type="predicted"/>
<gene>
    <name evidence="1" type="ORF">HaLaN_29540</name>
</gene>
<name>A0A6A0AEF9_HAELA</name>
<evidence type="ECO:0000313" key="2">
    <source>
        <dbReference type="Proteomes" id="UP000485058"/>
    </source>
</evidence>
<keyword evidence="2" id="KW-1185">Reference proteome</keyword>
<organism evidence="1 2">
    <name type="scientific">Haematococcus lacustris</name>
    <name type="common">Green alga</name>
    <name type="synonym">Haematococcus pluvialis</name>
    <dbReference type="NCBI Taxonomy" id="44745"/>
    <lineage>
        <taxon>Eukaryota</taxon>
        <taxon>Viridiplantae</taxon>
        <taxon>Chlorophyta</taxon>
        <taxon>core chlorophytes</taxon>
        <taxon>Chlorophyceae</taxon>
        <taxon>CS clade</taxon>
        <taxon>Chlamydomonadales</taxon>
        <taxon>Haematococcaceae</taxon>
        <taxon>Haematococcus</taxon>
    </lineage>
</organism>
<evidence type="ECO:0000313" key="1">
    <source>
        <dbReference type="EMBL" id="GFH30651.1"/>
    </source>
</evidence>
<accession>A0A6A0AEF9</accession>
<dbReference type="AlphaFoldDB" id="A0A6A0AEF9"/>
<comment type="caution">
    <text evidence="1">The sequence shown here is derived from an EMBL/GenBank/DDBJ whole genome shotgun (WGS) entry which is preliminary data.</text>
</comment>
<reference evidence="1 2" key="1">
    <citation type="submission" date="2020-02" db="EMBL/GenBank/DDBJ databases">
        <title>Draft genome sequence of Haematococcus lacustris strain NIES-144.</title>
        <authorList>
            <person name="Morimoto D."/>
            <person name="Nakagawa S."/>
            <person name="Yoshida T."/>
            <person name="Sawayama S."/>
        </authorList>
    </citation>
    <scope>NUCLEOTIDE SEQUENCE [LARGE SCALE GENOMIC DNA]</scope>
    <source>
        <strain evidence="1 2">NIES-144</strain>
    </source>
</reference>
<dbReference type="Proteomes" id="UP000485058">
    <property type="component" value="Unassembled WGS sequence"/>
</dbReference>
<protein>
    <submittedName>
        <fullName evidence="1">Uncharacterized protein</fullName>
    </submittedName>
</protein>
<dbReference type="EMBL" id="BLLF01005043">
    <property type="protein sequence ID" value="GFH30651.1"/>
    <property type="molecule type" value="Genomic_DNA"/>
</dbReference>
<sequence>MATAASHIQAYHSAVRDVCGDGVCVEGSAIPAQLAAMPRPASCRFIAQQSPAGRAGRAVAGLLQCSPSQQCWTTFPAV</sequence>